<name>A0ABS3AVN7_9BACT</name>
<dbReference type="Proteomes" id="UP000717534">
    <property type="component" value="Unassembled WGS sequence"/>
</dbReference>
<keyword evidence="3" id="KW-0067">ATP-binding</keyword>
<evidence type="ECO:0000256" key="2">
    <source>
        <dbReference type="ARBA" id="ARBA00022741"/>
    </source>
</evidence>
<evidence type="ECO:0000256" key="1">
    <source>
        <dbReference type="ARBA" id="ARBA00008791"/>
    </source>
</evidence>
<evidence type="ECO:0000313" key="5">
    <source>
        <dbReference type="EMBL" id="MBN4067922.1"/>
    </source>
</evidence>
<gene>
    <name evidence="5" type="ORF">JYU06_00140</name>
</gene>
<dbReference type="EMBL" id="JAFITO010000001">
    <property type="protein sequence ID" value="MBN4067922.1"/>
    <property type="molecule type" value="Genomic_DNA"/>
</dbReference>
<dbReference type="PANTHER" id="PTHR46268">
    <property type="entry name" value="STRESS RESPONSE PROTEIN NHAX"/>
    <property type="match status" value="1"/>
</dbReference>
<dbReference type="CDD" id="cd00293">
    <property type="entry name" value="USP-like"/>
    <property type="match status" value="1"/>
</dbReference>
<dbReference type="SUPFAM" id="SSF52402">
    <property type="entry name" value="Adenine nucleotide alpha hydrolases-like"/>
    <property type="match status" value="1"/>
</dbReference>
<evidence type="ECO:0000259" key="4">
    <source>
        <dbReference type="Pfam" id="PF00582"/>
    </source>
</evidence>
<keyword evidence="6" id="KW-1185">Reference proteome</keyword>
<keyword evidence="2" id="KW-0547">Nucleotide-binding</keyword>
<accession>A0ABS3AVN7</accession>
<comment type="similarity">
    <text evidence="1">Belongs to the universal stress protein A family.</text>
</comment>
<dbReference type="Pfam" id="PF00582">
    <property type="entry name" value="Usp"/>
    <property type="match status" value="1"/>
</dbReference>
<dbReference type="InterPro" id="IPR006016">
    <property type="entry name" value="UspA"/>
</dbReference>
<evidence type="ECO:0000313" key="6">
    <source>
        <dbReference type="Proteomes" id="UP000717534"/>
    </source>
</evidence>
<comment type="caution">
    <text evidence="5">The sequence shown here is derived from an EMBL/GenBank/DDBJ whole genome shotgun (WGS) entry which is preliminary data.</text>
</comment>
<organism evidence="5 6">
    <name type="scientific">Desulfotalea psychrophila</name>
    <dbReference type="NCBI Taxonomy" id="84980"/>
    <lineage>
        <taxon>Bacteria</taxon>
        <taxon>Pseudomonadati</taxon>
        <taxon>Thermodesulfobacteriota</taxon>
        <taxon>Desulfobulbia</taxon>
        <taxon>Desulfobulbales</taxon>
        <taxon>Desulfocapsaceae</taxon>
        <taxon>Desulfotalea</taxon>
    </lineage>
</organism>
<protein>
    <submittedName>
        <fullName evidence="5">Universal stress protein</fullName>
    </submittedName>
</protein>
<reference evidence="5 6" key="1">
    <citation type="submission" date="2021-02" db="EMBL/GenBank/DDBJ databases">
        <title>Activity-based single-cell genomes from oceanic crustal fluid captures similar information to metagenomic and metatranscriptomic surveys with orders of magnitude less sampling.</title>
        <authorList>
            <person name="D'Angelo T.S."/>
            <person name="Orcutt B.N."/>
        </authorList>
    </citation>
    <scope>NUCLEOTIDE SEQUENCE [LARGE SCALE GENOMIC DNA]</scope>
    <source>
        <strain evidence="5">AH-315-G02</strain>
    </source>
</reference>
<feature type="domain" description="UspA" evidence="4">
    <location>
        <begin position="8"/>
        <end position="152"/>
    </location>
</feature>
<sequence length="162" mass="17740">MTSTKDIQPILVAIDFSADSESALLWACTYTKYTAAPLIILHIVHDPADAPGFYHNEANDWLEPMEAVANRMAKDFMKKVIAKHPDLSLLQDARLEFVAGLPPGRIVEFAEKEQAQLIVIGSCGRSGLSHILLGSVAERVAQISKIPVVIVKTPVGIEEKHE</sequence>
<evidence type="ECO:0000256" key="3">
    <source>
        <dbReference type="ARBA" id="ARBA00022840"/>
    </source>
</evidence>
<dbReference type="PRINTS" id="PR01438">
    <property type="entry name" value="UNVRSLSTRESS"/>
</dbReference>
<proteinExistence type="inferred from homology"/>
<dbReference type="InterPro" id="IPR006015">
    <property type="entry name" value="Universal_stress_UspA"/>
</dbReference>
<dbReference type="PANTHER" id="PTHR46268:SF27">
    <property type="entry name" value="UNIVERSAL STRESS PROTEIN RV2623"/>
    <property type="match status" value="1"/>
</dbReference>
<dbReference type="Gene3D" id="3.40.50.620">
    <property type="entry name" value="HUPs"/>
    <property type="match status" value="1"/>
</dbReference>
<dbReference type="InterPro" id="IPR014729">
    <property type="entry name" value="Rossmann-like_a/b/a_fold"/>
</dbReference>